<dbReference type="AlphaFoldDB" id="A0A1D3K094"/>
<evidence type="ECO:0000313" key="2">
    <source>
        <dbReference type="Proteomes" id="UP000245431"/>
    </source>
</evidence>
<evidence type="ECO:0000313" key="1">
    <source>
        <dbReference type="EMBL" id="SBW81692.1"/>
    </source>
</evidence>
<name>A0A1D3K094_PSEVE</name>
<sequence>MKTNDMRNLQALRQLREQRASSQLVAQQQRCRETHVALDDAKQKLRLHREALACEAERIYGLISQGVSISDWQAAQDHLEALYEGGQRQLEVSVGEVARTLQTHEHQREVFRVAHVARQRQSEACDTLLDDRERFERRVDEHRLEADEIPRIATGGRA</sequence>
<accession>A0A1D3K094</accession>
<protein>
    <submittedName>
        <fullName evidence="1">Myosin heavy chain B (MHC B)</fullName>
    </submittedName>
</protein>
<gene>
    <name evidence="1" type="ORF">PVE_R1G3810</name>
</gene>
<proteinExistence type="predicted"/>
<organism evidence="1 2">
    <name type="scientific">Pseudomonas veronii 1YdBTEX2</name>
    <dbReference type="NCBI Taxonomy" id="1295141"/>
    <lineage>
        <taxon>Bacteria</taxon>
        <taxon>Pseudomonadati</taxon>
        <taxon>Pseudomonadota</taxon>
        <taxon>Gammaproteobacteria</taxon>
        <taxon>Pseudomonadales</taxon>
        <taxon>Pseudomonadaceae</taxon>
        <taxon>Pseudomonas</taxon>
    </lineage>
</organism>
<dbReference type="EMBL" id="LT599583">
    <property type="protein sequence ID" value="SBW81692.1"/>
    <property type="molecule type" value="Genomic_DNA"/>
</dbReference>
<dbReference type="Proteomes" id="UP000245431">
    <property type="component" value="Chromosome PVE_r1"/>
</dbReference>
<reference evidence="2" key="1">
    <citation type="submission" date="2016-07" db="EMBL/GenBank/DDBJ databases">
        <authorList>
            <person name="Florea S."/>
            <person name="Webb J.S."/>
            <person name="Jaromczyk J."/>
            <person name="Schardl C.L."/>
        </authorList>
    </citation>
    <scope>NUCLEOTIDE SEQUENCE [LARGE SCALE GENOMIC DNA]</scope>
    <source>
        <strain evidence="2">1YdBTEX2</strain>
    </source>
</reference>